<accession>A0ACC2DPP0</accession>
<comment type="caution">
    <text evidence="1">The sequence shown here is derived from an EMBL/GenBank/DDBJ whole genome shotgun (WGS) entry which is preliminary data.</text>
</comment>
<organism evidence="1 2">
    <name type="scientific">Diphasiastrum complanatum</name>
    <name type="common">Issler's clubmoss</name>
    <name type="synonym">Lycopodium complanatum</name>
    <dbReference type="NCBI Taxonomy" id="34168"/>
    <lineage>
        <taxon>Eukaryota</taxon>
        <taxon>Viridiplantae</taxon>
        <taxon>Streptophyta</taxon>
        <taxon>Embryophyta</taxon>
        <taxon>Tracheophyta</taxon>
        <taxon>Lycopodiopsida</taxon>
        <taxon>Lycopodiales</taxon>
        <taxon>Lycopodiaceae</taxon>
        <taxon>Lycopodioideae</taxon>
        <taxon>Diphasiastrum</taxon>
    </lineage>
</organism>
<evidence type="ECO:0000313" key="2">
    <source>
        <dbReference type="Proteomes" id="UP001162992"/>
    </source>
</evidence>
<name>A0ACC2DPP0_DIPCM</name>
<sequence>MEAMVLALHKILANKRLHLKFSVRRRFVLDLLAVFSGLRPLVMVDYLPQVPNLHQQLGDILCHLTQECGEVAPVLVMHIEECSYLFHEVELHDYMQWALTRNSGLKFVVLDDGPARMASSIEEVTTLAEFKKFEQILSHLCSARCKTLMGKTLEGCSLEVPFGKISPLDMGRFFQSSSIVLPTLNGWLLGYPIIYLFKECAVSQAQRCLSTEQLQHYRLYADSKLLRLVSTRSANNRLEGIQEELMSFTVPRELSGLGQTEPWAIQLLQNFVAKGHSSNGLWENIRMEVVIRDAQSIAF</sequence>
<dbReference type="EMBL" id="CM055096">
    <property type="protein sequence ID" value="KAJ7556257.1"/>
    <property type="molecule type" value="Genomic_DNA"/>
</dbReference>
<keyword evidence="2" id="KW-1185">Reference proteome</keyword>
<gene>
    <name evidence="1" type="ORF">O6H91_05G076300</name>
</gene>
<evidence type="ECO:0000313" key="1">
    <source>
        <dbReference type="EMBL" id="KAJ7556257.1"/>
    </source>
</evidence>
<dbReference type="Proteomes" id="UP001162992">
    <property type="component" value="Chromosome 5"/>
</dbReference>
<reference evidence="2" key="1">
    <citation type="journal article" date="2024" name="Proc. Natl. Acad. Sci. U.S.A.">
        <title>Extraordinary preservation of gene collinearity over three hundred million years revealed in homosporous lycophytes.</title>
        <authorList>
            <person name="Li C."/>
            <person name="Wickell D."/>
            <person name="Kuo L.Y."/>
            <person name="Chen X."/>
            <person name="Nie B."/>
            <person name="Liao X."/>
            <person name="Peng D."/>
            <person name="Ji J."/>
            <person name="Jenkins J."/>
            <person name="Williams M."/>
            <person name="Shu S."/>
            <person name="Plott C."/>
            <person name="Barry K."/>
            <person name="Rajasekar S."/>
            <person name="Grimwood J."/>
            <person name="Han X."/>
            <person name="Sun S."/>
            <person name="Hou Z."/>
            <person name="He W."/>
            <person name="Dai G."/>
            <person name="Sun C."/>
            <person name="Schmutz J."/>
            <person name="Leebens-Mack J.H."/>
            <person name="Li F.W."/>
            <person name="Wang L."/>
        </authorList>
    </citation>
    <scope>NUCLEOTIDE SEQUENCE [LARGE SCALE GENOMIC DNA]</scope>
    <source>
        <strain evidence="2">cv. PW_Plant_1</strain>
    </source>
</reference>
<protein>
    <submittedName>
        <fullName evidence="1">Uncharacterized protein</fullName>
    </submittedName>
</protein>
<proteinExistence type="predicted"/>